<keyword evidence="2" id="KW-0812">Transmembrane</keyword>
<evidence type="ECO:0000313" key="3">
    <source>
        <dbReference type="EMBL" id="KAK9518043.1"/>
    </source>
</evidence>
<evidence type="ECO:0000313" key="4">
    <source>
        <dbReference type="Proteomes" id="UP001488805"/>
    </source>
</evidence>
<feature type="compositionally biased region" description="Polar residues" evidence="1">
    <location>
        <begin position="14"/>
        <end position="31"/>
    </location>
</feature>
<sequence>MDARCRGLREQPGAPSSDNNTGKYRENSPSTSEEETDGPGVWDGYPPKKEQRCGEFEEKRCLILKNIRGVLPGRMMVVMWCGGFGYMLDAVIVLGLLAA</sequence>
<dbReference type="Proteomes" id="UP001488805">
    <property type="component" value="Unassembled WGS sequence"/>
</dbReference>
<accession>A0AAW1E788</accession>
<evidence type="ECO:0000256" key="1">
    <source>
        <dbReference type="SAM" id="MobiDB-lite"/>
    </source>
</evidence>
<gene>
    <name evidence="3" type="ORF">VZT92_023371</name>
</gene>
<keyword evidence="2" id="KW-1133">Transmembrane helix</keyword>
<evidence type="ECO:0000256" key="2">
    <source>
        <dbReference type="SAM" id="Phobius"/>
    </source>
</evidence>
<keyword evidence="2" id="KW-0472">Membrane</keyword>
<organism evidence="3 4">
    <name type="scientific">Zoarces viviparus</name>
    <name type="common">Viviparous eelpout</name>
    <name type="synonym">Blennius viviparus</name>
    <dbReference type="NCBI Taxonomy" id="48416"/>
    <lineage>
        <taxon>Eukaryota</taxon>
        <taxon>Metazoa</taxon>
        <taxon>Chordata</taxon>
        <taxon>Craniata</taxon>
        <taxon>Vertebrata</taxon>
        <taxon>Euteleostomi</taxon>
        <taxon>Actinopterygii</taxon>
        <taxon>Neopterygii</taxon>
        <taxon>Teleostei</taxon>
        <taxon>Neoteleostei</taxon>
        <taxon>Acanthomorphata</taxon>
        <taxon>Eupercaria</taxon>
        <taxon>Perciformes</taxon>
        <taxon>Cottioidei</taxon>
        <taxon>Zoarcales</taxon>
        <taxon>Zoarcidae</taxon>
        <taxon>Zoarcinae</taxon>
        <taxon>Zoarces</taxon>
    </lineage>
</organism>
<comment type="caution">
    <text evidence="3">The sequence shown here is derived from an EMBL/GenBank/DDBJ whole genome shotgun (WGS) entry which is preliminary data.</text>
</comment>
<feature type="region of interest" description="Disordered" evidence="1">
    <location>
        <begin position="1"/>
        <end position="49"/>
    </location>
</feature>
<protein>
    <submittedName>
        <fullName evidence="3">Uncharacterized protein</fullName>
    </submittedName>
</protein>
<dbReference type="AlphaFoldDB" id="A0AAW1E788"/>
<reference evidence="3 4" key="1">
    <citation type="journal article" date="2024" name="Genome Biol. Evol.">
        <title>Chromosome-level genome assembly of the viviparous eelpout Zoarces viviparus.</title>
        <authorList>
            <person name="Fuhrmann N."/>
            <person name="Brasseur M.V."/>
            <person name="Bakowski C.E."/>
            <person name="Podsiadlowski L."/>
            <person name="Prost S."/>
            <person name="Krehenwinkel H."/>
            <person name="Mayer C."/>
        </authorList>
    </citation>
    <scope>NUCLEOTIDE SEQUENCE [LARGE SCALE GENOMIC DNA]</scope>
    <source>
        <strain evidence="3">NO-MEL_2022_Ind0_liver</strain>
    </source>
</reference>
<proteinExistence type="predicted"/>
<dbReference type="EMBL" id="JBCEZU010000538">
    <property type="protein sequence ID" value="KAK9518043.1"/>
    <property type="molecule type" value="Genomic_DNA"/>
</dbReference>
<feature type="transmembrane region" description="Helical" evidence="2">
    <location>
        <begin position="77"/>
        <end position="98"/>
    </location>
</feature>
<keyword evidence="4" id="KW-1185">Reference proteome</keyword>
<name>A0AAW1E788_ZOAVI</name>